<evidence type="ECO:0000256" key="4">
    <source>
        <dbReference type="ARBA" id="ARBA00022530"/>
    </source>
</evidence>
<sequence>MSLLQLFLLTFAVAHAMFLFSLATPDEAYPPPYGLDQSWDTAAATDSPTDDLIPVRREVYGGGRIIDISHRYHSEMPSWESEDGVGHFLWLGKSMKNGSQANNSEMKLGAHTGTHVDAPGHVFDHYFDAGFDVDTLDLEVLNGMCKFFFDRVGDSSFRVLTGQVHENGDILDITHKFTPHTPVGDSTEGIGPFLKLLFSMKNGSDYNFSEMKLPVHSGTHVDAPGHMYDNYFDEGYDVNSLDLRVLNGPVLLVDVPRDKNITADVMKSLNIPKGVRRVLFRTLNTDRGLMYKKAFDTSYVGFMKDGAQWLVDNTDIKLVGVDYLSVAAFDDLIPSHLVLLKSKEIILVEGLKLDEVPLGLYSVHCLPLRLVGAEGSPIRCILIK</sequence>
<dbReference type="EMBL" id="JAVIJP010000107">
    <property type="protein sequence ID" value="KAL3614245.1"/>
    <property type="molecule type" value="Genomic_DNA"/>
</dbReference>
<evidence type="ECO:0000256" key="6">
    <source>
        <dbReference type="SAM" id="SignalP"/>
    </source>
</evidence>
<comment type="subcellular location">
    <subcellularLocation>
        <location evidence="1">Secreted</location>
        <location evidence="1">Extracellular space</location>
        <location evidence="1">Extracellular matrix</location>
    </subcellularLocation>
</comment>
<protein>
    <recommendedName>
        <fullName evidence="9">Cyclase</fullName>
    </recommendedName>
</protein>
<evidence type="ECO:0000256" key="1">
    <source>
        <dbReference type="ARBA" id="ARBA00004498"/>
    </source>
</evidence>
<comment type="caution">
    <text evidence="7">The sequence shown here is derived from an EMBL/GenBank/DDBJ whole genome shotgun (WGS) entry which is preliminary data.</text>
</comment>
<gene>
    <name evidence="7" type="ORF">CASFOL_042319</name>
</gene>
<dbReference type="PANTHER" id="PTHR31118">
    <property type="entry name" value="CYCLASE-LIKE PROTEIN 2"/>
    <property type="match status" value="1"/>
</dbReference>
<evidence type="ECO:0000256" key="2">
    <source>
        <dbReference type="ARBA" id="ARBA00007865"/>
    </source>
</evidence>
<evidence type="ECO:0000256" key="3">
    <source>
        <dbReference type="ARBA" id="ARBA00022525"/>
    </source>
</evidence>
<feature type="signal peptide" evidence="6">
    <location>
        <begin position="1"/>
        <end position="16"/>
    </location>
</feature>
<evidence type="ECO:0000313" key="7">
    <source>
        <dbReference type="EMBL" id="KAL3614245.1"/>
    </source>
</evidence>
<dbReference type="Gene3D" id="3.50.30.50">
    <property type="entry name" value="Putative cyclase"/>
    <property type="match status" value="2"/>
</dbReference>
<keyword evidence="4" id="KW-0272">Extracellular matrix</keyword>
<proteinExistence type="inferred from homology"/>
<dbReference type="Proteomes" id="UP001632038">
    <property type="component" value="Unassembled WGS sequence"/>
</dbReference>
<comment type="similarity">
    <text evidence="2">Belongs to the Cyclase 1 superfamily.</text>
</comment>
<accession>A0ABD3BBL8</accession>
<dbReference type="FunFam" id="3.50.30.50:FF:000002">
    <property type="entry name" value="Kynurenine formamidase"/>
    <property type="match status" value="1"/>
</dbReference>
<dbReference type="AlphaFoldDB" id="A0ABD3BBL8"/>
<organism evidence="7 8">
    <name type="scientific">Castilleja foliolosa</name>
    <dbReference type="NCBI Taxonomy" id="1961234"/>
    <lineage>
        <taxon>Eukaryota</taxon>
        <taxon>Viridiplantae</taxon>
        <taxon>Streptophyta</taxon>
        <taxon>Embryophyta</taxon>
        <taxon>Tracheophyta</taxon>
        <taxon>Spermatophyta</taxon>
        <taxon>Magnoliopsida</taxon>
        <taxon>eudicotyledons</taxon>
        <taxon>Gunneridae</taxon>
        <taxon>Pentapetalae</taxon>
        <taxon>asterids</taxon>
        <taxon>lamiids</taxon>
        <taxon>Lamiales</taxon>
        <taxon>Orobanchaceae</taxon>
        <taxon>Pedicularideae</taxon>
        <taxon>Castillejinae</taxon>
        <taxon>Castilleja</taxon>
    </lineage>
</organism>
<evidence type="ECO:0000313" key="8">
    <source>
        <dbReference type="Proteomes" id="UP001632038"/>
    </source>
</evidence>
<dbReference type="Pfam" id="PF04199">
    <property type="entry name" value="Cyclase"/>
    <property type="match status" value="2"/>
</dbReference>
<feature type="chain" id="PRO_5044888902" description="Cyclase" evidence="6">
    <location>
        <begin position="17"/>
        <end position="384"/>
    </location>
</feature>
<dbReference type="InterPro" id="IPR007325">
    <property type="entry name" value="KFase/CYL"/>
</dbReference>
<dbReference type="InterPro" id="IPR037175">
    <property type="entry name" value="KFase_sf"/>
</dbReference>
<keyword evidence="5 6" id="KW-0732">Signal</keyword>
<keyword evidence="3" id="KW-0964">Secreted</keyword>
<name>A0ABD3BBL8_9LAMI</name>
<dbReference type="SUPFAM" id="SSF102198">
    <property type="entry name" value="Putative cyclase"/>
    <property type="match status" value="2"/>
</dbReference>
<dbReference type="PANTHER" id="PTHR31118:SF12">
    <property type="entry name" value="CYCLASE-LIKE PROTEIN 2"/>
    <property type="match status" value="1"/>
</dbReference>
<evidence type="ECO:0000256" key="5">
    <source>
        <dbReference type="ARBA" id="ARBA00022729"/>
    </source>
</evidence>
<evidence type="ECO:0008006" key="9">
    <source>
        <dbReference type="Google" id="ProtNLM"/>
    </source>
</evidence>
<reference evidence="8" key="1">
    <citation type="journal article" date="2024" name="IScience">
        <title>Strigolactones Initiate the Formation of Haustorium-like Structures in Castilleja.</title>
        <authorList>
            <person name="Buerger M."/>
            <person name="Peterson D."/>
            <person name="Chory J."/>
        </authorList>
    </citation>
    <scope>NUCLEOTIDE SEQUENCE [LARGE SCALE GENOMIC DNA]</scope>
</reference>
<keyword evidence="8" id="KW-1185">Reference proteome</keyword>